<feature type="binding site" evidence="11">
    <location>
        <position position="153"/>
    </location>
    <ligand>
        <name>Zn(2+)</name>
        <dbReference type="ChEBI" id="CHEBI:29105"/>
    </ligand>
</feature>
<feature type="binding site" evidence="11">
    <location>
        <position position="156"/>
    </location>
    <ligand>
        <name>Zn(2+)</name>
        <dbReference type="ChEBI" id="CHEBI:29105"/>
    </ligand>
</feature>
<dbReference type="EMBL" id="JARMAB010000012">
    <property type="protein sequence ID" value="MED1203408.1"/>
    <property type="molecule type" value="Genomic_DNA"/>
</dbReference>
<reference evidence="14 15" key="1">
    <citation type="submission" date="2023-03" db="EMBL/GenBank/DDBJ databases">
        <title>Bacillus Genome Sequencing.</title>
        <authorList>
            <person name="Dunlap C."/>
        </authorList>
    </citation>
    <scope>NUCLEOTIDE SEQUENCE [LARGE SCALE GENOMIC DNA]</scope>
    <source>
        <strain evidence="14 15">B-23453</strain>
    </source>
</reference>
<dbReference type="PANTHER" id="PTHR45765">
    <property type="entry name" value="METHIONINE--TRNA LIGASE"/>
    <property type="match status" value="1"/>
</dbReference>
<sequence>MAVFIGGAWPYANGSLHLGHIASLLPGDILARYYRLKGEKVLYVSGSDVNGTPISIRASQEGTTPERIADRYHQEFQQCFQSLGFSYDCYTRTDTEHHHKIVQDIFLKLLEKGYIYKKEVQQTYCESCRQFLPDRYVEGLCPNCGSPARGDQCDACSAILDPLDLLDKTCKLCGGTPTVRSTEHFYLALSRFQDAIVEYASWAKTNQSWRDNAVGLTERYLREGLLDRAATRDLPNGVSVPLAGFEEKKIYVWIEAVSGYYSASRLWEKEQGEAVDEFWSKEAKTYYVHGKDNIPFHTIIWPAILMALEIPALPAHIVSSEYLTLEKRKLSTSRNWAVWIPDLLGRYHPDSLRYFLTVNAPESRDTDFSWREFIYSHNSELLGAYGNLVNRTFKFIEKYYNGSLPNREIDPCVQAEMASLYESVGNFIEKAHIKDALEKIFAAVRRMNKYFDHEQPWKQVLEDQQACEKTIGTCAFAILNLAQLLEPFLPFSSGEVKGMLGRKEAAWKVAWNQESGKLHNVQPLFERLDVKVIEEELEKLQSNVIE</sequence>
<evidence type="ECO:0000256" key="4">
    <source>
        <dbReference type="ARBA" id="ARBA00022490"/>
    </source>
</evidence>
<dbReference type="GO" id="GO:0004825">
    <property type="term" value="F:methionine-tRNA ligase activity"/>
    <property type="evidence" value="ECO:0007669"/>
    <property type="project" value="UniProtKB-EC"/>
</dbReference>
<comment type="catalytic activity">
    <reaction evidence="10 11">
        <text>tRNA(Met) + L-methionine + ATP = L-methionyl-tRNA(Met) + AMP + diphosphate</text>
        <dbReference type="Rhea" id="RHEA:13481"/>
        <dbReference type="Rhea" id="RHEA-COMP:9667"/>
        <dbReference type="Rhea" id="RHEA-COMP:9698"/>
        <dbReference type="ChEBI" id="CHEBI:30616"/>
        <dbReference type="ChEBI" id="CHEBI:33019"/>
        <dbReference type="ChEBI" id="CHEBI:57844"/>
        <dbReference type="ChEBI" id="CHEBI:78442"/>
        <dbReference type="ChEBI" id="CHEBI:78530"/>
        <dbReference type="ChEBI" id="CHEBI:456215"/>
        <dbReference type="EC" id="6.1.1.10"/>
    </reaction>
</comment>
<dbReference type="InterPro" id="IPR014729">
    <property type="entry name" value="Rossmann-like_a/b/a_fold"/>
</dbReference>
<feature type="binding site" evidence="11">
    <location>
        <position position="144"/>
    </location>
    <ligand>
        <name>Zn(2+)</name>
        <dbReference type="ChEBI" id="CHEBI:29105"/>
    </ligand>
</feature>
<proteinExistence type="inferred from homology"/>
<dbReference type="InterPro" id="IPR015413">
    <property type="entry name" value="Methionyl/Leucyl_tRNA_Synth"/>
</dbReference>
<keyword evidence="11" id="KW-0862">Zinc</keyword>
<dbReference type="InterPro" id="IPR014758">
    <property type="entry name" value="Met-tRNA_synth"/>
</dbReference>
<evidence type="ECO:0000313" key="15">
    <source>
        <dbReference type="Proteomes" id="UP001341444"/>
    </source>
</evidence>
<evidence type="ECO:0000256" key="8">
    <source>
        <dbReference type="ARBA" id="ARBA00022917"/>
    </source>
</evidence>
<keyword evidence="4 11" id="KW-0963">Cytoplasm</keyword>
<dbReference type="PRINTS" id="PR01041">
    <property type="entry name" value="TRNASYNTHMET"/>
</dbReference>
<dbReference type="NCBIfam" id="TIGR00398">
    <property type="entry name" value="metG"/>
    <property type="match status" value="1"/>
</dbReference>
<evidence type="ECO:0000256" key="6">
    <source>
        <dbReference type="ARBA" id="ARBA00022741"/>
    </source>
</evidence>
<keyword evidence="8 11" id="KW-0648">Protein biosynthesis</keyword>
<feature type="short sequence motif" description="'KMSKS' region" evidence="11">
    <location>
        <begin position="329"/>
        <end position="333"/>
    </location>
</feature>
<dbReference type="InterPro" id="IPR033911">
    <property type="entry name" value="MetRS_core"/>
</dbReference>
<dbReference type="HAMAP" id="MF_00098">
    <property type="entry name" value="Met_tRNA_synth_type1"/>
    <property type="match status" value="1"/>
</dbReference>
<dbReference type="EC" id="6.1.1.10" evidence="11"/>
<dbReference type="Gene3D" id="2.20.28.20">
    <property type="entry name" value="Methionyl-tRNA synthetase, Zn-domain"/>
    <property type="match status" value="1"/>
</dbReference>
<dbReference type="InterPro" id="IPR001412">
    <property type="entry name" value="aa-tRNA-synth_I_CS"/>
</dbReference>
<evidence type="ECO:0000256" key="10">
    <source>
        <dbReference type="ARBA" id="ARBA00047364"/>
    </source>
</evidence>
<dbReference type="InterPro" id="IPR041872">
    <property type="entry name" value="Anticodon_Met"/>
</dbReference>
<feature type="binding site" evidence="11">
    <location>
        <position position="141"/>
    </location>
    <ligand>
        <name>Zn(2+)</name>
        <dbReference type="ChEBI" id="CHEBI:29105"/>
    </ligand>
</feature>
<comment type="subcellular location">
    <subcellularLocation>
        <location evidence="2 11">Cytoplasm</location>
    </subcellularLocation>
</comment>
<keyword evidence="7 11" id="KW-0067">ATP-binding</keyword>
<dbReference type="Gene3D" id="3.40.50.620">
    <property type="entry name" value="HUPs"/>
    <property type="match status" value="1"/>
</dbReference>
<keyword evidence="5 11" id="KW-0436">Ligase</keyword>
<evidence type="ECO:0000256" key="5">
    <source>
        <dbReference type="ARBA" id="ARBA00022598"/>
    </source>
</evidence>
<comment type="function">
    <text evidence="1 11">Is required not only for elongation of protein synthesis but also for the initiation of all mRNA translation through initiator tRNA(fMet) aminoacylation.</text>
</comment>
<feature type="short sequence motif" description="'HIGH' region" evidence="11">
    <location>
        <begin position="10"/>
        <end position="20"/>
    </location>
</feature>
<dbReference type="InterPro" id="IPR009080">
    <property type="entry name" value="tRNAsynth_Ia_anticodon-bd"/>
</dbReference>
<evidence type="ECO:0000256" key="2">
    <source>
        <dbReference type="ARBA" id="ARBA00004496"/>
    </source>
</evidence>
<keyword evidence="11" id="KW-0479">Metal-binding</keyword>
<dbReference type="Pfam" id="PF19303">
    <property type="entry name" value="Anticodon_3"/>
    <property type="match status" value="1"/>
</dbReference>
<dbReference type="CDD" id="cd00814">
    <property type="entry name" value="MetRS_core"/>
    <property type="match status" value="1"/>
</dbReference>
<keyword evidence="9 11" id="KW-0030">Aminoacyl-tRNA synthetase</keyword>
<comment type="subunit">
    <text evidence="11">Monomer.</text>
</comment>
<dbReference type="SUPFAM" id="SSF52374">
    <property type="entry name" value="Nucleotidylyl transferase"/>
    <property type="match status" value="1"/>
</dbReference>
<dbReference type="SUPFAM" id="SSF57770">
    <property type="entry name" value="Methionyl-tRNA synthetase (MetRS), Zn-domain"/>
    <property type="match status" value="1"/>
</dbReference>
<evidence type="ECO:0000259" key="12">
    <source>
        <dbReference type="Pfam" id="PF09334"/>
    </source>
</evidence>
<name>A0ABU6MFE3_9BACI</name>
<evidence type="ECO:0000256" key="11">
    <source>
        <dbReference type="HAMAP-Rule" id="MF_00098"/>
    </source>
</evidence>
<comment type="similarity">
    <text evidence="3 11">Belongs to the class-I aminoacyl-tRNA synthetase family. MetG type 1 subfamily.</text>
</comment>
<dbReference type="PANTHER" id="PTHR45765:SF1">
    <property type="entry name" value="METHIONINE--TRNA LIGASE, CYTOPLASMIC"/>
    <property type="match status" value="1"/>
</dbReference>
<dbReference type="InterPro" id="IPR029038">
    <property type="entry name" value="MetRS_Zn"/>
</dbReference>
<feature type="binding site" evidence="11">
    <location>
        <position position="332"/>
    </location>
    <ligand>
        <name>ATP</name>
        <dbReference type="ChEBI" id="CHEBI:30616"/>
    </ligand>
</feature>
<gene>
    <name evidence="11 14" type="primary">metG</name>
    <name evidence="14" type="ORF">P4T90_09990</name>
</gene>
<accession>A0ABU6MFE3</accession>
<protein>
    <recommendedName>
        <fullName evidence="11">Methionine--tRNA ligase</fullName>
        <ecNumber evidence="11">6.1.1.10</ecNumber>
    </recommendedName>
    <alternativeName>
        <fullName evidence="11">Methionyl-tRNA synthetase</fullName>
        <shortName evidence="11">MetRS</shortName>
    </alternativeName>
</protein>
<evidence type="ECO:0000256" key="7">
    <source>
        <dbReference type="ARBA" id="ARBA00022840"/>
    </source>
</evidence>
<feature type="domain" description="Methionyl-tRNA synthetase anticodon-binding" evidence="13">
    <location>
        <begin position="415"/>
        <end position="520"/>
    </location>
</feature>
<dbReference type="SUPFAM" id="SSF47323">
    <property type="entry name" value="Anticodon-binding domain of a subclass of class I aminoacyl-tRNA synthetases"/>
    <property type="match status" value="1"/>
</dbReference>
<dbReference type="Proteomes" id="UP001341444">
    <property type="component" value="Unassembled WGS sequence"/>
</dbReference>
<evidence type="ECO:0000313" key="14">
    <source>
        <dbReference type="EMBL" id="MED1203408.1"/>
    </source>
</evidence>
<keyword evidence="15" id="KW-1185">Reference proteome</keyword>
<evidence type="ECO:0000256" key="1">
    <source>
        <dbReference type="ARBA" id="ARBA00003314"/>
    </source>
</evidence>
<comment type="caution">
    <text evidence="14">The sequence shown here is derived from an EMBL/GenBank/DDBJ whole genome shotgun (WGS) entry which is preliminary data.</text>
</comment>
<dbReference type="PROSITE" id="PS00178">
    <property type="entry name" value="AA_TRNA_LIGASE_I"/>
    <property type="match status" value="1"/>
</dbReference>
<evidence type="ECO:0000256" key="9">
    <source>
        <dbReference type="ARBA" id="ARBA00023146"/>
    </source>
</evidence>
<dbReference type="RefSeq" id="WP_066268870.1">
    <property type="nucleotide sequence ID" value="NZ_JARMAB010000012.1"/>
</dbReference>
<organism evidence="14 15">
    <name type="scientific">Heyndrickxia acidicola</name>
    <dbReference type="NCBI Taxonomy" id="209389"/>
    <lineage>
        <taxon>Bacteria</taxon>
        <taxon>Bacillati</taxon>
        <taxon>Bacillota</taxon>
        <taxon>Bacilli</taxon>
        <taxon>Bacillales</taxon>
        <taxon>Bacillaceae</taxon>
        <taxon>Heyndrickxia</taxon>
    </lineage>
</organism>
<evidence type="ECO:0000259" key="13">
    <source>
        <dbReference type="Pfam" id="PF19303"/>
    </source>
</evidence>
<keyword evidence="6 11" id="KW-0547">Nucleotide-binding</keyword>
<dbReference type="Gene3D" id="1.10.730.10">
    <property type="entry name" value="Isoleucyl-tRNA Synthetase, Domain 1"/>
    <property type="match status" value="1"/>
</dbReference>
<dbReference type="InterPro" id="IPR023458">
    <property type="entry name" value="Met-tRNA_ligase_1"/>
</dbReference>
<dbReference type="CDD" id="cd07957">
    <property type="entry name" value="Anticodon_Ia_Met"/>
    <property type="match status" value="1"/>
</dbReference>
<evidence type="ECO:0000256" key="3">
    <source>
        <dbReference type="ARBA" id="ARBA00008258"/>
    </source>
</evidence>
<feature type="domain" description="Methionyl/Leucyl tRNA synthetase" evidence="12">
    <location>
        <begin position="4"/>
        <end position="392"/>
    </location>
</feature>
<comment type="cofactor">
    <cofactor evidence="11">
        <name>Zn(2+)</name>
        <dbReference type="ChEBI" id="CHEBI:29105"/>
    </cofactor>
    <text evidence="11">Binds 1 zinc ion per subunit.</text>
</comment>
<dbReference type="Pfam" id="PF09334">
    <property type="entry name" value="tRNA-synt_1g"/>
    <property type="match status" value="1"/>
</dbReference>